<proteinExistence type="predicted"/>
<reference evidence="1 2" key="1">
    <citation type="submission" date="2020-07" db="EMBL/GenBank/DDBJ databases">
        <title>Sequencing the genomes of 1000 actinobacteria strains.</title>
        <authorList>
            <person name="Klenk H.-P."/>
        </authorList>
    </citation>
    <scope>NUCLEOTIDE SEQUENCE [LARGE SCALE GENOMIC DNA]</scope>
    <source>
        <strain evidence="1 2">DSM 21350</strain>
    </source>
</reference>
<dbReference type="EMBL" id="JACCBG010000001">
    <property type="protein sequence ID" value="NYD40549.1"/>
    <property type="molecule type" value="Genomic_DNA"/>
</dbReference>
<organism evidence="1 2">
    <name type="scientific">Nocardioides panaciterrulae</name>
    <dbReference type="NCBI Taxonomy" id="661492"/>
    <lineage>
        <taxon>Bacteria</taxon>
        <taxon>Bacillati</taxon>
        <taxon>Actinomycetota</taxon>
        <taxon>Actinomycetes</taxon>
        <taxon>Propionibacteriales</taxon>
        <taxon>Nocardioidaceae</taxon>
        <taxon>Nocardioides</taxon>
    </lineage>
</organism>
<dbReference type="AlphaFoldDB" id="A0A7Y9E3K0"/>
<dbReference type="Proteomes" id="UP000535511">
    <property type="component" value="Unassembled WGS sequence"/>
</dbReference>
<accession>A0A7Y9E3K0</accession>
<protein>
    <submittedName>
        <fullName evidence="1">Uncharacterized protein</fullName>
    </submittedName>
</protein>
<dbReference type="RefSeq" id="WP_179662420.1">
    <property type="nucleotide sequence ID" value="NZ_JACCBG010000001.1"/>
</dbReference>
<name>A0A7Y9E3K0_9ACTN</name>
<gene>
    <name evidence="1" type="ORF">BJZ21_000632</name>
</gene>
<evidence type="ECO:0000313" key="2">
    <source>
        <dbReference type="Proteomes" id="UP000535511"/>
    </source>
</evidence>
<evidence type="ECO:0000313" key="1">
    <source>
        <dbReference type="EMBL" id="NYD40549.1"/>
    </source>
</evidence>
<comment type="caution">
    <text evidence="1">The sequence shown here is derived from an EMBL/GenBank/DDBJ whole genome shotgun (WGS) entry which is preliminary data.</text>
</comment>
<sequence>MTEPTSPRTYEIRLNGSVAGDTVAEELLEELGDVEVTGQDVTTVLSGWFPDQQALAEFLRRLRAYGLEVVEIRRVAEQDAPPPEPQP</sequence>
<keyword evidence="2" id="KW-1185">Reference proteome</keyword>